<evidence type="ECO:0000256" key="1">
    <source>
        <dbReference type="SAM" id="SignalP"/>
    </source>
</evidence>
<keyword evidence="1" id="KW-0732">Signal</keyword>
<proteinExistence type="predicted"/>
<reference evidence="3" key="3">
    <citation type="submission" date="2024-03" db="EMBL/GenBank/DDBJ databases">
        <authorList>
            <person name="Bromfield E.S.P."/>
            <person name="Cloutier S."/>
        </authorList>
    </citation>
    <scope>NUCLEOTIDE SEQUENCE</scope>
    <source>
        <strain evidence="3">5S5</strain>
    </source>
</reference>
<name>A0A973W1N1_9BRAD</name>
<gene>
    <name evidence="2" type="ORF">HAP48_023510</name>
    <name evidence="3" type="ORF">WDK88_22235</name>
</gene>
<keyword evidence="4" id="KW-1185">Reference proteome</keyword>
<feature type="chain" id="PRO_5036735220" evidence="1">
    <location>
        <begin position="17"/>
        <end position="156"/>
    </location>
</feature>
<dbReference type="Pfam" id="PF06186">
    <property type="entry name" value="DUF992"/>
    <property type="match status" value="1"/>
</dbReference>
<reference evidence="3" key="2">
    <citation type="journal article" date="2021" name="Int. J. Syst. Evol. Microbiol.">
        <title>Bradyrhizobium septentrionale sp. nov. (sv. septentrionale) and Bradyrhizobium quebecense sp. nov. (sv. septentrionale) associated with legumes native to Canada possess rearranged symbiosis genes and numerous insertion sequences.</title>
        <authorList>
            <person name="Bromfield E.S.P."/>
            <person name="Cloutier S."/>
        </authorList>
    </citation>
    <scope>NUCLEOTIDE SEQUENCE</scope>
    <source>
        <strain evidence="3">5S5</strain>
    </source>
</reference>
<dbReference type="EMBL" id="JAAOLE020000001">
    <property type="protein sequence ID" value="NVI45873.1"/>
    <property type="molecule type" value="Genomic_DNA"/>
</dbReference>
<dbReference type="Proteomes" id="UP001432046">
    <property type="component" value="Chromosome"/>
</dbReference>
<evidence type="ECO:0000313" key="3">
    <source>
        <dbReference type="EMBL" id="WXC84106.1"/>
    </source>
</evidence>
<sequence>MLYGTMRRTGHLIAFAACGAAVLTAPIRTTAAQEVQVGTLVCRGGPDTGFIVGPITNLDCVLHVDSAPDSRFVAAIRNLGVFIGDQDVALTWKVTGPVPWLGSDDFAGGYTHPSGAGVNVLAGGTNSLLTLTPSNEQNGAAQQVKIESLEIRPMGR</sequence>
<feature type="signal peptide" evidence="1">
    <location>
        <begin position="1"/>
        <end position="16"/>
    </location>
</feature>
<protein>
    <submittedName>
        <fullName evidence="2">DUF992 domain-containing protein</fullName>
    </submittedName>
</protein>
<organism evidence="2">
    <name type="scientific">Bradyrhizobium septentrionale</name>
    <dbReference type="NCBI Taxonomy" id="1404411"/>
    <lineage>
        <taxon>Bacteria</taxon>
        <taxon>Pseudomonadati</taxon>
        <taxon>Pseudomonadota</taxon>
        <taxon>Alphaproteobacteria</taxon>
        <taxon>Hyphomicrobiales</taxon>
        <taxon>Nitrobacteraceae</taxon>
        <taxon>Bradyrhizobium</taxon>
    </lineage>
</organism>
<evidence type="ECO:0000313" key="2">
    <source>
        <dbReference type="EMBL" id="NVI45873.1"/>
    </source>
</evidence>
<accession>A0A973W1N1</accession>
<dbReference type="RefSeq" id="WP_166205280.1">
    <property type="nucleotide sequence ID" value="NZ_CP088285.1"/>
</dbReference>
<dbReference type="InterPro" id="IPR009333">
    <property type="entry name" value="DUF992"/>
</dbReference>
<dbReference type="EMBL" id="CP147711">
    <property type="protein sequence ID" value="WXC84106.1"/>
    <property type="molecule type" value="Genomic_DNA"/>
</dbReference>
<reference evidence="2" key="1">
    <citation type="submission" date="2020-06" db="EMBL/GenBank/DDBJ databases">
        <title>Whole Genome Sequence of Bradyrhizobium sp. Strain 1S1.</title>
        <authorList>
            <person name="Bromfield E.S.P."/>
            <person name="Cloutier S."/>
        </authorList>
    </citation>
    <scope>NUCLEOTIDE SEQUENCE [LARGE SCALE GENOMIC DNA]</scope>
    <source>
        <strain evidence="2">1S1</strain>
    </source>
</reference>
<evidence type="ECO:0000313" key="4">
    <source>
        <dbReference type="Proteomes" id="UP001432046"/>
    </source>
</evidence>
<dbReference type="AlphaFoldDB" id="A0A973W1N1"/>